<dbReference type="PANTHER" id="PTHR22761:SF10">
    <property type="entry name" value="GH13992P"/>
    <property type="match status" value="1"/>
</dbReference>
<evidence type="ECO:0000256" key="3">
    <source>
        <dbReference type="ARBA" id="ARBA00022753"/>
    </source>
</evidence>
<dbReference type="Gene3D" id="1.10.287.1060">
    <property type="entry name" value="ESAT-6-like"/>
    <property type="match status" value="1"/>
</dbReference>
<dbReference type="GO" id="GO:0032511">
    <property type="term" value="P:late endosome to vacuole transport via multivesicular body sorting pathway"/>
    <property type="evidence" value="ECO:0007669"/>
    <property type="project" value="TreeGrafter"/>
</dbReference>
<proteinExistence type="inferred from homology"/>
<evidence type="ECO:0000256" key="4">
    <source>
        <dbReference type="ARBA" id="ARBA00040017"/>
    </source>
</evidence>
<dbReference type="Proteomes" id="UP000054097">
    <property type="component" value="Unassembled WGS sequence"/>
</dbReference>
<dbReference type="GO" id="GO:0005771">
    <property type="term" value="C:multivesicular body"/>
    <property type="evidence" value="ECO:0007669"/>
    <property type="project" value="TreeGrafter"/>
</dbReference>
<organism evidence="8 9">
    <name type="scientific">Serendipita vermifera MAFF 305830</name>
    <dbReference type="NCBI Taxonomy" id="933852"/>
    <lineage>
        <taxon>Eukaryota</taxon>
        <taxon>Fungi</taxon>
        <taxon>Dikarya</taxon>
        <taxon>Basidiomycota</taxon>
        <taxon>Agaricomycotina</taxon>
        <taxon>Agaricomycetes</taxon>
        <taxon>Sebacinales</taxon>
        <taxon>Serendipitaceae</taxon>
        <taxon>Serendipita</taxon>
    </lineage>
</organism>
<reference evidence="8 9" key="1">
    <citation type="submission" date="2014-04" db="EMBL/GenBank/DDBJ databases">
        <authorList>
            <consortium name="DOE Joint Genome Institute"/>
            <person name="Kuo A."/>
            <person name="Zuccaro A."/>
            <person name="Kohler A."/>
            <person name="Nagy L.G."/>
            <person name="Floudas D."/>
            <person name="Copeland A."/>
            <person name="Barry K.W."/>
            <person name="Cichocki N."/>
            <person name="Veneault-Fourrey C."/>
            <person name="LaButti K."/>
            <person name="Lindquist E.A."/>
            <person name="Lipzen A."/>
            <person name="Lundell T."/>
            <person name="Morin E."/>
            <person name="Murat C."/>
            <person name="Sun H."/>
            <person name="Tunlid A."/>
            <person name="Henrissat B."/>
            <person name="Grigoriev I.V."/>
            <person name="Hibbett D.S."/>
            <person name="Martin F."/>
            <person name="Nordberg H.P."/>
            <person name="Cantor M.N."/>
            <person name="Hua S.X."/>
        </authorList>
    </citation>
    <scope>NUCLEOTIDE SEQUENCE [LARGE SCALE GENOMIC DNA]</scope>
    <source>
        <strain evidence="8 9">MAFF 305830</strain>
    </source>
</reference>
<protein>
    <recommendedName>
        <fullName evidence="4">Vacuolar-sorting protein SNF7</fullName>
    </recommendedName>
    <alternativeName>
        <fullName evidence="5">Vacuolar protein-sorting-associated protein 32</fullName>
    </alternativeName>
</protein>
<feature type="coiled-coil region" evidence="6">
    <location>
        <begin position="121"/>
        <end position="177"/>
    </location>
</feature>
<dbReference type="HOGENOM" id="CLU_071097_1_1_1"/>
<dbReference type="STRING" id="933852.A0A0C3AWU8"/>
<name>A0A0C3AWU8_SERVB</name>
<evidence type="ECO:0000256" key="5">
    <source>
        <dbReference type="ARBA" id="ARBA00042586"/>
    </source>
</evidence>
<feature type="coiled-coil region" evidence="6">
    <location>
        <begin position="25"/>
        <end position="88"/>
    </location>
</feature>
<dbReference type="GO" id="GO:0009898">
    <property type="term" value="C:cytoplasmic side of plasma membrane"/>
    <property type="evidence" value="ECO:0007669"/>
    <property type="project" value="TreeGrafter"/>
</dbReference>
<dbReference type="OrthoDB" id="5592979at2759"/>
<evidence type="ECO:0000256" key="6">
    <source>
        <dbReference type="SAM" id="Coils"/>
    </source>
</evidence>
<keyword evidence="9" id="KW-1185">Reference proteome</keyword>
<dbReference type="GO" id="GO:0000815">
    <property type="term" value="C:ESCRT III complex"/>
    <property type="evidence" value="ECO:0007669"/>
    <property type="project" value="TreeGrafter"/>
</dbReference>
<dbReference type="Pfam" id="PF03357">
    <property type="entry name" value="Snf7"/>
    <property type="match status" value="1"/>
</dbReference>
<keyword evidence="3" id="KW-0967">Endosome</keyword>
<dbReference type="EMBL" id="KN824333">
    <property type="protein sequence ID" value="KIM23711.1"/>
    <property type="molecule type" value="Genomic_DNA"/>
</dbReference>
<dbReference type="Gene3D" id="6.10.250.1710">
    <property type="match status" value="1"/>
</dbReference>
<sequence length="219" mass="24184">MSGWLSYFSGTRDTKTTTRQAIVGIREQLSMLDKKEEHLEKKIEEELKKAKANATSNKSVATAALRRKKTYEQQLEQLAGTRLTLEAQANAIESANMNAETMLAMKRGASALKDIHKQLNIDKVDATMDEIREEMERTKEIADAISNPLNVGVDVDEDTLKDELAQLEQEVLDEKLAGASHVPVHTPAGPSRVAEQRQAAAAEDDEEAQLRALQASLAM</sequence>
<evidence type="ECO:0000313" key="8">
    <source>
        <dbReference type="EMBL" id="KIM23711.1"/>
    </source>
</evidence>
<dbReference type="PANTHER" id="PTHR22761">
    <property type="entry name" value="CHARGED MULTIVESICULAR BODY PROTEIN"/>
    <property type="match status" value="1"/>
</dbReference>
<evidence type="ECO:0000256" key="2">
    <source>
        <dbReference type="ARBA" id="ARBA00006190"/>
    </source>
</evidence>
<dbReference type="InterPro" id="IPR005024">
    <property type="entry name" value="Snf7_fam"/>
</dbReference>
<comment type="similarity">
    <text evidence="2">Belongs to the SNF7 family.</text>
</comment>
<dbReference type="GO" id="GO:0006900">
    <property type="term" value="P:vesicle budding from membrane"/>
    <property type="evidence" value="ECO:0007669"/>
    <property type="project" value="TreeGrafter"/>
</dbReference>
<feature type="region of interest" description="Disordered" evidence="7">
    <location>
        <begin position="177"/>
        <end position="208"/>
    </location>
</feature>
<keyword evidence="6" id="KW-0175">Coiled coil</keyword>
<accession>A0A0C3AWU8</accession>
<reference evidence="9" key="2">
    <citation type="submission" date="2015-01" db="EMBL/GenBank/DDBJ databases">
        <title>Evolutionary Origins and Diversification of the Mycorrhizal Mutualists.</title>
        <authorList>
            <consortium name="DOE Joint Genome Institute"/>
            <consortium name="Mycorrhizal Genomics Consortium"/>
            <person name="Kohler A."/>
            <person name="Kuo A."/>
            <person name="Nagy L.G."/>
            <person name="Floudas D."/>
            <person name="Copeland A."/>
            <person name="Barry K.W."/>
            <person name="Cichocki N."/>
            <person name="Veneault-Fourrey C."/>
            <person name="LaButti K."/>
            <person name="Lindquist E.A."/>
            <person name="Lipzen A."/>
            <person name="Lundell T."/>
            <person name="Morin E."/>
            <person name="Murat C."/>
            <person name="Riley R."/>
            <person name="Ohm R."/>
            <person name="Sun H."/>
            <person name="Tunlid A."/>
            <person name="Henrissat B."/>
            <person name="Grigoriev I.V."/>
            <person name="Hibbett D.S."/>
            <person name="Martin F."/>
        </authorList>
    </citation>
    <scope>NUCLEOTIDE SEQUENCE [LARGE SCALE GENOMIC DNA]</scope>
    <source>
        <strain evidence="9">MAFF 305830</strain>
    </source>
</reference>
<evidence type="ECO:0000313" key="9">
    <source>
        <dbReference type="Proteomes" id="UP000054097"/>
    </source>
</evidence>
<evidence type="ECO:0000256" key="1">
    <source>
        <dbReference type="ARBA" id="ARBA00004177"/>
    </source>
</evidence>
<comment type="subcellular location">
    <subcellularLocation>
        <location evidence="1">Endosome</location>
    </subcellularLocation>
</comment>
<evidence type="ECO:0000256" key="7">
    <source>
        <dbReference type="SAM" id="MobiDB-lite"/>
    </source>
</evidence>
<gene>
    <name evidence="8" type="ORF">M408DRAFT_332203</name>
</gene>
<dbReference type="AlphaFoldDB" id="A0A0C3AWU8"/>